<proteinExistence type="predicted"/>
<evidence type="ECO:0000313" key="2">
    <source>
        <dbReference type="Proteomes" id="UP000825890"/>
    </source>
</evidence>
<dbReference type="Proteomes" id="UP000825890">
    <property type="component" value="Unassembled WGS sequence"/>
</dbReference>
<dbReference type="RefSeq" id="XP_044663823.1">
    <property type="nucleotide sequence ID" value="XM_044807888.1"/>
</dbReference>
<keyword evidence="2" id="KW-1185">Reference proteome</keyword>
<protein>
    <submittedName>
        <fullName evidence="1">Uncharacterized protein</fullName>
    </submittedName>
</protein>
<evidence type="ECO:0000313" key="1">
    <source>
        <dbReference type="EMBL" id="GIZ49336.1"/>
    </source>
</evidence>
<name>A0A9P3FLV1_9PEZI</name>
<dbReference type="GeneID" id="68297943"/>
<dbReference type="AlphaFoldDB" id="A0A9P3FLV1"/>
<sequence>MNLFTFKATHNATTPADIRDDNCCGLVANLSGLLNLNDPKAVQAGLKNRKEPIKIYAMSFIIPREASSRWSLVSRGVSSMSRPVSELVGRCETTP</sequence>
<comment type="caution">
    <text evidence="1">The sequence shown here is derived from an EMBL/GenBank/DDBJ whole genome shotgun (WGS) entry which is preliminary data.</text>
</comment>
<gene>
    <name evidence="1" type="ORF">CKM354_001236800</name>
</gene>
<reference evidence="1 2" key="1">
    <citation type="submission" date="2021-01" db="EMBL/GenBank/DDBJ databases">
        <title>Cercospora kikuchii MAFF 305040 whole genome shotgun sequence.</title>
        <authorList>
            <person name="Kashiwa T."/>
            <person name="Suzuki T."/>
        </authorList>
    </citation>
    <scope>NUCLEOTIDE SEQUENCE [LARGE SCALE GENOMIC DNA]</scope>
    <source>
        <strain evidence="1 2">MAFF 305040</strain>
    </source>
</reference>
<organism evidence="1 2">
    <name type="scientific">Cercospora kikuchii</name>
    <dbReference type="NCBI Taxonomy" id="84275"/>
    <lineage>
        <taxon>Eukaryota</taxon>
        <taxon>Fungi</taxon>
        <taxon>Dikarya</taxon>
        <taxon>Ascomycota</taxon>
        <taxon>Pezizomycotina</taxon>
        <taxon>Dothideomycetes</taxon>
        <taxon>Dothideomycetidae</taxon>
        <taxon>Mycosphaerellales</taxon>
        <taxon>Mycosphaerellaceae</taxon>
        <taxon>Cercospora</taxon>
    </lineage>
</organism>
<dbReference type="EMBL" id="BOLY01000009">
    <property type="protein sequence ID" value="GIZ49336.1"/>
    <property type="molecule type" value="Genomic_DNA"/>
</dbReference>
<accession>A0A9P3FLV1</accession>